<accession>A0A6L6QF25</accession>
<dbReference type="SMART" id="SM00332">
    <property type="entry name" value="PP2Cc"/>
    <property type="match status" value="1"/>
</dbReference>
<dbReference type="SUPFAM" id="SSF81606">
    <property type="entry name" value="PP2C-like"/>
    <property type="match status" value="1"/>
</dbReference>
<dbReference type="OrthoDB" id="9801841at2"/>
<dbReference type="Pfam" id="PF13672">
    <property type="entry name" value="PP2C_2"/>
    <property type="match status" value="1"/>
</dbReference>
<gene>
    <name evidence="3" type="ORF">GM658_09005</name>
</gene>
<organism evidence="3 4">
    <name type="scientific">Massilia eburnea</name>
    <dbReference type="NCBI Taxonomy" id="1776165"/>
    <lineage>
        <taxon>Bacteria</taxon>
        <taxon>Pseudomonadati</taxon>
        <taxon>Pseudomonadota</taxon>
        <taxon>Betaproteobacteria</taxon>
        <taxon>Burkholderiales</taxon>
        <taxon>Oxalobacteraceae</taxon>
        <taxon>Telluria group</taxon>
        <taxon>Massilia</taxon>
    </lineage>
</organism>
<feature type="domain" description="PPM-type phosphatase" evidence="2">
    <location>
        <begin position="38"/>
        <end position="281"/>
    </location>
</feature>
<name>A0A6L6QF25_9BURK</name>
<feature type="region of interest" description="Disordered" evidence="1">
    <location>
        <begin position="317"/>
        <end position="382"/>
    </location>
</feature>
<dbReference type="InterPro" id="IPR036457">
    <property type="entry name" value="PPM-type-like_dom_sf"/>
</dbReference>
<sequence>MMISNTYQNSPGAQEFLAMILDQIVGSQASQASIEELGLAMATHVGLKRERNEDRVAVARIAAPDMETYTVALVCDGVGGSEAGDQAAALAIASIICDLAQQQQSYPTLKDLASLLVRRADDLVRKNLQGRGATTLVMLLATTKGEVVGANVGDSRAYSWDPRPRITQLVQITTDDTFENELKGLPDQGVGLINARGLQGRLSQAIGESGRSADDLRVQSFDKEDFSPGAVLGSDGLWRAAKDFETLVGNSPTPTDAVRRAIVLANWVGGVDNSSMIAITDVEQLCGVSQGRPPTGRRPKEIELWLPSSKVKILTGNWISESRPAPPPRAKQEKQEKQKLKSKKKESREPEAGLQLELEAVDSTGARPKIEVTINEEPKKNW</sequence>
<dbReference type="PROSITE" id="PS51746">
    <property type="entry name" value="PPM_2"/>
    <property type="match status" value="1"/>
</dbReference>
<evidence type="ECO:0000313" key="4">
    <source>
        <dbReference type="Proteomes" id="UP000472320"/>
    </source>
</evidence>
<dbReference type="SMART" id="SM00331">
    <property type="entry name" value="PP2C_SIG"/>
    <property type="match status" value="1"/>
</dbReference>
<dbReference type="EMBL" id="WNKX01000005">
    <property type="protein sequence ID" value="MTW10741.1"/>
    <property type="molecule type" value="Genomic_DNA"/>
</dbReference>
<protein>
    <recommendedName>
        <fullName evidence="2">PPM-type phosphatase domain-containing protein</fullName>
    </recommendedName>
</protein>
<evidence type="ECO:0000259" key="2">
    <source>
        <dbReference type="PROSITE" id="PS51746"/>
    </source>
</evidence>
<reference evidence="3 4" key="1">
    <citation type="submission" date="2019-11" db="EMBL/GenBank/DDBJ databases">
        <title>Type strains purchased from KCTC, JCM and DSMZ.</title>
        <authorList>
            <person name="Lu H."/>
        </authorList>
    </citation>
    <scope>NUCLEOTIDE SEQUENCE [LARGE SCALE GENOMIC DNA]</scope>
    <source>
        <strain evidence="3 4">JCM 31587</strain>
    </source>
</reference>
<comment type="caution">
    <text evidence="3">The sequence shown here is derived from an EMBL/GenBank/DDBJ whole genome shotgun (WGS) entry which is preliminary data.</text>
</comment>
<dbReference type="AlphaFoldDB" id="A0A6L6QF25"/>
<dbReference type="Proteomes" id="UP000472320">
    <property type="component" value="Unassembled WGS sequence"/>
</dbReference>
<evidence type="ECO:0000313" key="3">
    <source>
        <dbReference type="EMBL" id="MTW10741.1"/>
    </source>
</evidence>
<feature type="compositionally biased region" description="Basic and acidic residues" evidence="1">
    <location>
        <begin position="330"/>
        <end position="339"/>
    </location>
</feature>
<dbReference type="Gene3D" id="3.60.40.10">
    <property type="entry name" value="PPM-type phosphatase domain"/>
    <property type="match status" value="1"/>
</dbReference>
<proteinExistence type="predicted"/>
<evidence type="ECO:0000256" key="1">
    <source>
        <dbReference type="SAM" id="MobiDB-lite"/>
    </source>
</evidence>
<keyword evidence="4" id="KW-1185">Reference proteome</keyword>
<dbReference type="CDD" id="cd00143">
    <property type="entry name" value="PP2Cc"/>
    <property type="match status" value="1"/>
</dbReference>
<dbReference type="RefSeq" id="WP_155453669.1">
    <property type="nucleotide sequence ID" value="NZ_WNKX01000005.1"/>
</dbReference>
<dbReference type="InterPro" id="IPR001932">
    <property type="entry name" value="PPM-type_phosphatase-like_dom"/>
</dbReference>